<feature type="domain" description="HTH araC/xylS-type" evidence="4">
    <location>
        <begin position="195"/>
        <end position="293"/>
    </location>
</feature>
<dbReference type="PROSITE" id="PS01124">
    <property type="entry name" value="HTH_ARAC_FAMILY_2"/>
    <property type="match status" value="1"/>
</dbReference>
<dbReference type="Gene3D" id="1.10.10.60">
    <property type="entry name" value="Homeodomain-like"/>
    <property type="match status" value="2"/>
</dbReference>
<dbReference type="SUPFAM" id="SSF46689">
    <property type="entry name" value="Homeodomain-like"/>
    <property type="match status" value="2"/>
</dbReference>
<evidence type="ECO:0000256" key="2">
    <source>
        <dbReference type="ARBA" id="ARBA00023125"/>
    </source>
</evidence>
<dbReference type="PANTHER" id="PTHR43436">
    <property type="entry name" value="ARAC-FAMILY TRANSCRIPTIONAL REGULATOR"/>
    <property type="match status" value="1"/>
</dbReference>
<evidence type="ECO:0000313" key="8">
    <source>
        <dbReference type="Proteomes" id="UP000233597"/>
    </source>
</evidence>
<proteinExistence type="predicted"/>
<dbReference type="RefSeq" id="WP_101266934.1">
    <property type="nucleotide sequence ID" value="NZ_CP024200.1"/>
</dbReference>
<dbReference type="Pfam" id="PF06719">
    <property type="entry name" value="AraC_N"/>
    <property type="match status" value="1"/>
</dbReference>
<dbReference type="EMBL" id="NWTK01000007">
    <property type="protein sequence ID" value="PKR53805.1"/>
    <property type="molecule type" value="Genomic_DNA"/>
</dbReference>
<evidence type="ECO:0000256" key="1">
    <source>
        <dbReference type="ARBA" id="ARBA00023015"/>
    </source>
</evidence>
<dbReference type="PROSITE" id="PS00041">
    <property type="entry name" value="HTH_ARAC_FAMILY_1"/>
    <property type="match status" value="1"/>
</dbReference>
<evidence type="ECO:0000313" key="5">
    <source>
        <dbReference type="EMBL" id="AUG55796.1"/>
    </source>
</evidence>
<name>A0A2N3KTC7_9PROT</name>
<evidence type="ECO:0000259" key="4">
    <source>
        <dbReference type="PROSITE" id="PS01124"/>
    </source>
</evidence>
<evidence type="ECO:0000313" key="6">
    <source>
        <dbReference type="EMBL" id="PKR53805.1"/>
    </source>
</evidence>
<keyword evidence="1" id="KW-0805">Transcription regulation</keyword>
<dbReference type="KEGG" id="thac:CSC3H3_23445"/>
<keyword evidence="5" id="KW-0614">Plasmid</keyword>
<organism evidence="6 8">
    <name type="scientific">Thalassospira marina</name>
    <dbReference type="NCBI Taxonomy" id="2048283"/>
    <lineage>
        <taxon>Bacteria</taxon>
        <taxon>Pseudomonadati</taxon>
        <taxon>Pseudomonadota</taxon>
        <taxon>Alphaproteobacteria</taxon>
        <taxon>Rhodospirillales</taxon>
        <taxon>Thalassospiraceae</taxon>
        <taxon>Thalassospira</taxon>
    </lineage>
</organism>
<keyword evidence="3" id="KW-0804">Transcription</keyword>
<dbReference type="AlphaFoldDB" id="A0A2N3KTC7"/>
<dbReference type="InterPro" id="IPR018060">
    <property type="entry name" value="HTH_AraC"/>
</dbReference>
<geneLocation type="plasmid" evidence="7">
    <name>pcsc3h3</name>
</geneLocation>
<evidence type="ECO:0000256" key="3">
    <source>
        <dbReference type="ARBA" id="ARBA00023163"/>
    </source>
</evidence>
<gene>
    <name evidence="6" type="ORF">COO20_12395</name>
    <name evidence="5" type="ORF">CSC3H3_23445</name>
</gene>
<dbReference type="PANTHER" id="PTHR43436:SF1">
    <property type="entry name" value="TRANSCRIPTIONAL REGULATORY PROTEIN"/>
    <property type="match status" value="1"/>
</dbReference>
<dbReference type="InterPro" id="IPR018062">
    <property type="entry name" value="HTH_AraC-typ_CS"/>
</dbReference>
<dbReference type="Pfam" id="PF12833">
    <property type="entry name" value="HTH_18"/>
    <property type="match status" value="1"/>
</dbReference>
<dbReference type="Proteomes" id="UP000233458">
    <property type="component" value="Plasmid pCSC3H3"/>
</dbReference>
<keyword evidence="2" id="KW-0238">DNA-binding</keyword>
<dbReference type="InterPro" id="IPR009594">
    <property type="entry name" value="Tscrpt_reg_HTH_AraC_N"/>
</dbReference>
<dbReference type="GO" id="GO:0043565">
    <property type="term" value="F:sequence-specific DNA binding"/>
    <property type="evidence" value="ECO:0007669"/>
    <property type="project" value="InterPro"/>
</dbReference>
<reference evidence="5 7" key="2">
    <citation type="submission" date="2017-10" db="EMBL/GenBank/DDBJ databases">
        <title>Biodiversity and function of Thalassospira species in the particle-attached aromatic-hydrocarbon-degrading consortia from the surface seawater of the China South Sea.</title>
        <authorList>
            <person name="Dong C."/>
            <person name="Liu R."/>
            <person name="Shao Z."/>
        </authorList>
    </citation>
    <scope>NUCLEOTIDE SEQUENCE [LARGE SCALE GENOMIC DNA]</scope>
    <source>
        <strain evidence="5 7">CSC3H3</strain>
        <plasmid evidence="7">pcsc3h3</plasmid>
        <plasmid evidence="5">pCSC3H3</plasmid>
    </source>
</reference>
<geneLocation type="plasmid" evidence="5">
    <name>pCSC3H3</name>
</geneLocation>
<dbReference type="Proteomes" id="UP000233597">
    <property type="component" value="Unassembled WGS sequence"/>
</dbReference>
<dbReference type="EMBL" id="CP024200">
    <property type="protein sequence ID" value="AUG55796.1"/>
    <property type="molecule type" value="Genomic_DNA"/>
</dbReference>
<evidence type="ECO:0000313" key="7">
    <source>
        <dbReference type="Proteomes" id="UP000233458"/>
    </source>
</evidence>
<dbReference type="SMART" id="SM00342">
    <property type="entry name" value="HTH_ARAC"/>
    <property type="match status" value="1"/>
</dbReference>
<dbReference type="InterPro" id="IPR009057">
    <property type="entry name" value="Homeodomain-like_sf"/>
</dbReference>
<dbReference type="GO" id="GO:0003700">
    <property type="term" value="F:DNA-binding transcription factor activity"/>
    <property type="evidence" value="ECO:0007669"/>
    <property type="project" value="InterPro"/>
</dbReference>
<accession>A0A2N3KTC7</accession>
<sequence length="300" mass="33505">MSQSEQLAEIVRIIERFVNEDGQIPTAIDNLTIGRKTETTRPVHTAQWPCFAMIVQGSKEAIVGQQKLSYGPGDYVLVSLDMPVQSWVVQASPDKPMYGLGLAINHDALKTVMTRIAFDKRHLDKNPGLGIAVHKAPDALLDAVLRMMRLLERPDDVAGLACLIEEEILYHLLRGPFGATLLQIATAQSPANRIAGAISWLRENFKQPLRIEDLAKHVGMSASSLHHHFKAITAMTPMQYQKQLRLREARRLMLVEKQDVGMAGFLVGYDSPSQFSREYSRLFGMSPSRDIAAQQRLVHS</sequence>
<protein>
    <submittedName>
        <fullName evidence="6">AraC family transcriptional regulator</fullName>
    </submittedName>
</protein>
<reference evidence="6 8" key="1">
    <citation type="submission" date="2017-09" db="EMBL/GenBank/DDBJ databases">
        <title>Biodiversity and function of Thalassospira species in the particle-attached aromatic-hydrocarbon-degrading consortia from the surface seawater of the South China Sea.</title>
        <authorList>
            <person name="Dong C."/>
            <person name="Liu R."/>
            <person name="Shao Z."/>
        </authorList>
    </citation>
    <scope>NUCLEOTIDE SEQUENCE [LARGE SCALE GENOMIC DNA]</scope>
    <source>
        <strain evidence="6 8">CSC1P2</strain>
    </source>
</reference>
<keyword evidence="7" id="KW-1185">Reference proteome</keyword>
<dbReference type="OrthoDB" id="9802263at2"/>